<dbReference type="SMART" id="SM00879">
    <property type="entry name" value="Brix"/>
    <property type="match status" value="1"/>
</dbReference>
<dbReference type="EMBL" id="GBXI01010914">
    <property type="protein sequence ID" value="JAD03378.1"/>
    <property type="molecule type" value="Transcribed_RNA"/>
</dbReference>
<dbReference type="InterPro" id="IPR007109">
    <property type="entry name" value="Brix"/>
</dbReference>
<evidence type="ECO:0000259" key="2">
    <source>
        <dbReference type="PROSITE" id="PS50833"/>
    </source>
</evidence>
<protein>
    <submittedName>
        <fullName evidence="3">Ribosome production factor 1</fullName>
    </submittedName>
</protein>
<dbReference type="PROSITE" id="PS50833">
    <property type="entry name" value="BRIX"/>
    <property type="match status" value="1"/>
</dbReference>
<feature type="compositionally biased region" description="Acidic residues" evidence="1">
    <location>
        <begin position="12"/>
        <end position="40"/>
    </location>
</feature>
<dbReference type="PANTHER" id="PTHR22734:SF3">
    <property type="entry name" value="RIBOSOME PRODUCTION FACTOR 1"/>
    <property type="match status" value="1"/>
</dbReference>
<dbReference type="AlphaFoldDB" id="A0A0A1WYA7"/>
<dbReference type="InterPro" id="IPR044281">
    <property type="entry name" value="IMP4/RPF1"/>
</dbReference>
<proteinExistence type="predicted"/>
<dbReference type="GO" id="GO:0042134">
    <property type="term" value="F:rRNA primary transcript binding"/>
    <property type="evidence" value="ECO:0007669"/>
    <property type="project" value="InterPro"/>
</dbReference>
<feature type="compositionally biased region" description="Acidic residues" evidence="1">
    <location>
        <begin position="97"/>
        <end position="123"/>
    </location>
</feature>
<name>A0A0A1WYA7_ZEUCU</name>
<evidence type="ECO:0000313" key="3">
    <source>
        <dbReference type="EMBL" id="JAD03378.1"/>
    </source>
</evidence>
<dbReference type="FunFam" id="3.40.50.10480:FF:000002">
    <property type="entry name" value="Ribosome production factor 1"/>
    <property type="match status" value="1"/>
</dbReference>
<reference evidence="3" key="2">
    <citation type="journal article" date="2015" name="Gigascience">
        <title>Reconstructing a comprehensive transcriptome assembly of a white-pupal translocated strain of the pest fruit fly Bactrocera cucurbitae.</title>
        <authorList>
            <person name="Sim S.B."/>
            <person name="Calla B."/>
            <person name="Hall B."/>
            <person name="DeRego T."/>
            <person name="Geib S.M."/>
        </authorList>
    </citation>
    <scope>NUCLEOTIDE SEQUENCE</scope>
</reference>
<feature type="region of interest" description="Disordered" evidence="1">
    <location>
        <begin position="1"/>
        <end position="128"/>
    </location>
</feature>
<dbReference type="Gene3D" id="3.40.50.10480">
    <property type="entry name" value="Probable brix-domain ribosomal biogenesis protein"/>
    <property type="match status" value="1"/>
</dbReference>
<dbReference type="GO" id="GO:0000470">
    <property type="term" value="P:maturation of LSU-rRNA"/>
    <property type="evidence" value="ECO:0007669"/>
    <property type="project" value="TreeGrafter"/>
</dbReference>
<organism evidence="3">
    <name type="scientific">Zeugodacus cucurbitae</name>
    <name type="common">Melon fruit fly</name>
    <name type="synonym">Bactrocera cucurbitae</name>
    <dbReference type="NCBI Taxonomy" id="28588"/>
    <lineage>
        <taxon>Eukaryota</taxon>
        <taxon>Metazoa</taxon>
        <taxon>Ecdysozoa</taxon>
        <taxon>Arthropoda</taxon>
        <taxon>Hexapoda</taxon>
        <taxon>Insecta</taxon>
        <taxon>Pterygota</taxon>
        <taxon>Neoptera</taxon>
        <taxon>Endopterygota</taxon>
        <taxon>Diptera</taxon>
        <taxon>Brachycera</taxon>
        <taxon>Muscomorpha</taxon>
        <taxon>Tephritoidea</taxon>
        <taxon>Tephritidae</taxon>
        <taxon>Zeugodacus</taxon>
        <taxon>Zeugodacus</taxon>
    </lineage>
</organism>
<reference evidence="3" key="1">
    <citation type="submission" date="2014-11" db="EMBL/GenBank/DDBJ databases">
        <authorList>
            <person name="Geib S."/>
        </authorList>
    </citation>
    <scope>NUCLEOTIDE SEQUENCE</scope>
</reference>
<dbReference type="GO" id="GO:0030687">
    <property type="term" value="C:preribosome, large subunit precursor"/>
    <property type="evidence" value="ECO:0007669"/>
    <property type="project" value="TreeGrafter"/>
</dbReference>
<dbReference type="GO" id="GO:0000460">
    <property type="term" value="P:maturation of 5.8S rRNA"/>
    <property type="evidence" value="ECO:0007669"/>
    <property type="project" value="TreeGrafter"/>
</dbReference>
<dbReference type="SUPFAM" id="SSF52954">
    <property type="entry name" value="Class II aaRS ABD-related"/>
    <property type="match status" value="1"/>
</dbReference>
<sequence length="429" mass="49642">MKKKVQKKPVESDTDSSFDEDEPQAVEVQEDVDSSDEDELATASSSKKSTKTKSTKTPAKDDSDSSDDDDEDADMDAEEDGETKLNNKNKTAKVENNEQDEDNNGDDDNDNDDEEKSDDEDAEPDVRMPVINPLAFMKNKEQRMALFKKMKKEKHKQKMQERRARRKAGLPANPGHTIESLREKDQTTVTNLDDSDNEELRRELQMDDFSSYFERSYEPKVLITFADNPVTKTRKFGLELSRIFPNALVKIRNKSSVKNICKSAVREEYTDVVIVNEDRRKPNGLLVIHLPNGPTAHFKLSNVQLTSDIKRNHKEITKHRPEVILTNFTTRLGLTVGRMLGALFHHDPEFKGRRAVTFHNQRDYIFFRHHRYEFTKEGKRVNLRELGPRFTLKLRSLQEGVFDSKTGDYSWIIANKRHAMEASRRRFFL</sequence>
<accession>A0A0A1WYA7</accession>
<evidence type="ECO:0000256" key="1">
    <source>
        <dbReference type="SAM" id="MobiDB-lite"/>
    </source>
</evidence>
<feature type="compositionally biased region" description="Acidic residues" evidence="1">
    <location>
        <begin position="64"/>
        <end position="81"/>
    </location>
</feature>
<dbReference type="GO" id="GO:0005730">
    <property type="term" value="C:nucleolus"/>
    <property type="evidence" value="ECO:0007669"/>
    <property type="project" value="TreeGrafter"/>
</dbReference>
<feature type="domain" description="Brix" evidence="2">
    <location>
        <begin position="219"/>
        <end position="403"/>
    </location>
</feature>
<dbReference type="Pfam" id="PF04427">
    <property type="entry name" value="Brix"/>
    <property type="match status" value="1"/>
</dbReference>
<dbReference type="PANTHER" id="PTHR22734">
    <property type="entry name" value="U3 SMALL NUCLEOLAR RIBONUCLEOPROTEIN PROTEIN IMP4"/>
    <property type="match status" value="1"/>
</dbReference>
<gene>
    <name evidence="3" type="primary">rpf1</name>
    <name evidence="3" type="ORF">g.26742</name>
</gene>